<dbReference type="Gene3D" id="3.40.50.1000">
    <property type="entry name" value="HAD superfamily/HAD-like"/>
    <property type="match status" value="1"/>
</dbReference>
<dbReference type="GO" id="GO:0005737">
    <property type="term" value="C:cytoplasm"/>
    <property type="evidence" value="ECO:0007669"/>
    <property type="project" value="TreeGrafter"/>
</dbReference>
<keyword evidence="8" id="KW-0460">Magnesium</keyword>
<proteinExistence type="inferred from homology"/>
<feature type="active site" description="Proton donor" evidence="11">
    <location>
        <position position="9"/>
    </location>
</feature>
<accession>E7QN85</accession>
<dbReference type="EMBL" id="AEMG01000002">
    <property type="protein sequence ID" value="EFW93880.1"/>
    <property type="molecule type" value="Genomic_DNA"/>
</dbReference>
<reference evidence="15" key="2">
    <citation type="submission" date="2016-11" db="EMBL/GenBank/DDBJ databases">
        <authorList>
            <person name="Varghese N."/>
            <person name="Submissions S."/>
        </authorList>
    </citation>
    <scope>NUCLEOTIDE SEQUENCE [LARGE SCALE GENOMIC DNA]</scope>
    <source>
        <strain evidence="15">DX253</strain>
    </source>
</reference>
<comment type="pathway">
    <text evidence="2">Amino-acid biosynthesis; L-serine biosynthesis; L-serine from 3-phospho-D-glycerate: step 3/3.</text>
</comment>
<dbReference type="RefSeq" id="WP_007976520.1">
    <property type="nucleotide sequence ID" value="NZ_AEMG01000002.1"/>
</dbReference>
<keyword evidence="6" id="KW-0479">Metal-binding</keyword>
<comment type="similarity">
    <text evidence="3">Belongs to the HAD-like hydrolase superfamily. SerB family.</text>
</comment>
<sequence length="211" mass="21973">MTLVAFDFDGTLSDSEMTVLLGKQVGVADEMADITARAMNDELSYAESLRDRAALLDGLSLAGAEDAFSEVTLRPGAAEILDELSAKGTHVAILTGGFERGVQAALDREGVSVDTIVANRLLDDGEELTGEVEGPLIEGTKDDALEALAEEQGVDMVNTVAVGDGANDLPMLEVAGLAVGFDPKPAVAPACDTIVTHMDELDDVLGRKNAI</sequence>
<evidence type="ECO:0000256" key="8">
    <source>
        <dbReference type="ARBA" id="ARBA00022842"/>
    </source>
</evidence>
<evidence type="ECO:0000256" key="2">
    <source>
        <dbReference type="ARBA" id="ARBA00005135"/>
    </source>
</evidence>
<dbReference type="GO" id="GO:0006564">
    <property type="term" value="P:L-serine biosynthetic process"/>
    <property type="evidence" value="ECO:0007669"/>
    <property type="project" value="UniProtKB-KW"/>
</dbReference>
<dbReference type="AlphaFoldDB" id="E7QN85"/>
<dbReference type="PANTHER" id="PTHR43344">
    <property type="entry name" value="PHOSPHOSERINE PHOSPHATASE"/>
    <property type="match status" value="1"/>
</dbReference>
<evidence type="ECO:0000256" key="3">
    <source>
        <dbReference type="ARBA" id="ARBA00009184"/>
    </source>
</evidence>
<evidence type="ECO:0000256" key="4">
    <source>
        <dbReference type="ARBA" id="ARBA00012640"/>
    </source>
</evidence>
<evidence type="ECO:0000313" key="12">
    <source>
        <dbReference type="EMBL" id="EFW93880.1"/>
    </source>
</evidence>
<evidence type="ECO:0000256" key="1">
    <source>
        <dbReference type="ARBA" id="ARBA00001946"/>
    </source>
</evidence>
<dbReference type="PATRIC" id="fig|797209.4.peg.392"/>
<dbReference type="Pfam" id="PF12710">
    <property type="entry name" value="HAD"/>
    <property type="match status" value="1"/>
</dbReference>
<protein>
    <recommendedName>
        <fullName evidence="4">phosphoserine phosphatase</fullName>
        <ecNumber evidence="4">3.1.3.3</ecNumber>
    </recommendedName>
    <alternativeName>
        <fullName evidence="10">O-phosphoserine phosphohydrolase</fullName>
    </alternativeName>
</protein>
<dbReference type="SUPFAM" id="SSF56784">
    <property type="entry name" value="HAD-like"/>
    <property type="match status" value="1"/>
</dbReference>
<keyword evidence="7" id="KW-0378">Hydrolase</keyword>
<evidence type="ECO:0000256" key="6">
    <source>
        <dbReference type="ARBA" id="ARBA00022723"/>
    </source>
</evidence>
<keyword evidence="9" id="KW-0718">Serine biosynthesis</keyword>
<evidence type="ECO:0000256" key="9">
    <source>
        <dbReference type="ARBA" id="ARBA00023299"/>
    </source>
</evidence>
<comment type="cofactor">
    <cofactor evidence="1">
        <name>Mg(2+)</name>
        <dbReference type="ChEBI" id="CHEBI:18420"/>
    </cofactor>
</comment>
<dbReference type="InterPro" id="IPR004469">
    <property type="entry name" value="PSP"/>
</dbReference>
<dbReference type="InterPro" id="IPR036412">
    <property type="entry name" value="HAD-like_sf"/>
</dbReference>
<keyword evidence="5" id="KW-0028">Amino-acid biosynthesis</keyword>
<dbReference type="EC" id="3.1.3.3" evidence="4"/>
<keyword evidence="15" id="KW-1185">Reference proteome</keyword>
<name>E7QN85_HALPU</name>
<evidence type="ECO:0000313" key="13">
    <source>
        <dbReference type="EMBL" id="SHK67997.1"/>
    </source>
</evidence>
<evidence type="ECO:0000256" key="11">
    <source>
        <dbReference type="PIRSR" id="PIRSR604469-1"/>
    </source>
</evidence>
<evidence type="ECO:0000313" key="15">
    <source>
        <dbReference type="Proteomes" id="UP000184203"/>
    </source>
</evidence>
<evidence type="ECO:0000256" key="5">
    <source>
        <dbReference type="ARBA" id="ARBA00022605"/>
    </source>
</evidence>
<dbReference type="PANTHER" id="PTHR43344:SF2">
    <property type="entry name" value="PHOSPHOSERINE PHOSPHATASE"/>
    <property type="match status" value="1"/>
</dbReference>
<reference evidence="12 14" key="1">
    <citation type="journal article" date="2014" name="ISME J.">
        <title>Trehalose/2-sulfotrehalose biosynthesis and glycine-betaine uptake are widely spread mechanisms for osmoadaptation in the Halobacteriales.</title>
        <authorList>
            <person name="Youssef N.H."/>
            <person name="Savage-Ashlock K.N."/>
            <person name="McCully A.L."/>
            <person name="Luedtke B."/>
            <person name="Shaw E.I."/>
            <person name="Hoff W.D."/>
            <person name="Elshahed M.S."/>
        </authorList>
    </citation>
    <scope>NUCLEOTIDE SEQUENCE [LARGE SCALE GENOMIC DNA]</scope>
    <source>
        <strain evidence="12 14">DX253</strain>
    </source>
</reference>
<dbReference type="Proteomes" id="UP000184203">
    <property type="component" value="Unassembled WGS sequence"/>
</dbReference>
<gene>
    <name evidence="13" type="ORF">SAMN05444342_2084</name>
    <name evidence="12" type="ORF">ZOD2009_02015</name>
</gene>
<dbReference type="GO" id="GO:0036424">
    <property type="term" value="F:L-phosphoserine phosphatase activity"/>
    <property type="evidence" value="ECO:0007669"/>
    <property type="project" value="InterPro"/>
</dbReference>
<dbReference type="STRING" id="797209.GCA_000376445_01811"/>
<dbReference type="eggNOG" id="arCOG01158">
    <property type="taxonomic scope" value="Archaea"/>
</dbReference>
<reference evidence="13" key="3">
    <citation type="submission" date="2016-11" db="EMBL/GenBank/DDBJ databases">
        <authorList>
            <person name="Jaros S."/>
            <person name="Januszkiewicz K."/>
            <person name="Wedrychowicz H."/>
        </authorList>
    </citation>
    <scope>NUCLEOTIDE SEQUENCE [LARGE SCALE GENOMIC DNA]</scope>
    <source>
        <strain evidence="13">DX253</strain>
    </source>
</reference>
<dbReference type="Proteomes" id="UP000003751">
    <property type="component" value="Unassembled WGS sequence"/>
</dbReference>
<dbReference type="NCBIfam" id="TIGR01488">
    <property type="entry name" value="HAD-SF-IB"/>
    <property type="match status" value="1"/>
</dbReference>
<dbReference type="InterPro" id="IPR050582">
    <property type="entry name" value="HAD-like_SerB"/>
</dbReference>
<dbReference type="OrthoDB" id="10041at2157"/>
<evidence type="ECO:0000313" key="14">
    <source>
        <dbReference type="Proteomes" id="UP000003751"/>
    </source>
</evidence>
<dbReference type="UniPathway" id="UPA00135">
    <property type="reaction ID" value="UER00198"/>
</dbReference>
<dbReference type="InterPro" id="IPR023214">
    <property type="entry name" value="HAD_sf"/>
</dbReference>
<dbReference type="GO" id="GO:0000287">
    <property type="term" value="F:magnesium ion binding"/>
    <property type="evidence" value="ECO:0007669"/>
    <property type="project" value="TreeGrafter"/>
</dbReference>
<organism evidence="12 14">
    <name type="scientific">Haladaptatus paucihalophilus DX253</name>
    <dbReference type="NCBI Taxonomy" id="797209"/>
    <lineage>
        <taxon>Archaea</taxon>
        <taxon>Methanobacteriati</taxon>
        <taxon>Methanobacteriota</taxon>
        <taxon>Stenosarchaea group</taxon>
        <taxon>Halobacteria</taxon>
        <taxon>Halobacteriales</taxon>
        <taxon>Haladaptataceae</taxon>
        <taxon>Haladaptatus</taxon>
    </lineage>
</organism>
<evidence type="ECO:0000256" key="10">
    <source>
        <dbReference type="ARBA" id="ARBA00031693"/>
    </source>
</evidence>
<feature type="active site" description="Nucleophile" evidence="11">
    <location>
        <position position="7"/>
    </location>
</feature>
<dbReference type="EMBL" id="FRAN01000002">
    <property type="protein sequence ID" value="SHK67997.1"/>
    <property type="molecule type" value="Genomic_DNA"/>
</dbReference>
<dbReference type="NCBIfam" id="TIGR00338">
    <property type="entry name" value="serB"/>
    <property type="match status" value="1"/>
</dbReference>
<evidence type="ECO:0000256" key="7">
    <source>
        <dbReference type="ARBA" id="ARBA00022801"/>
    </source>
</evidence>